<proteinExistence type="inferred from homology"/>
<dbReference type="PANTHER" id="PTHR18968">
    <property type="entry name" value="THIAMINE PYROPHOSPHATE ENZYMES"/>
    <property type="match status" value="1"/>
</dbReference>
<comment type="cofactor">
    <cofactor evidence="2">
        <name>thiamine diphosphate</name>
        <dbReference type="ChEBI" id="CHEBI:58937"/>
    </cofactor>
</comment>
<evidence type="ECO:0000259" key="8">
    <source>
        <dbReference type="Pfam" id="PF02775"/>
    </source>
</evidence>
<dbReference type="SUPFAM" id="SSF52518">
    <property type="entry name" value="Thiamin diphosphate-binding fold (THDP-binding)"/>
    <property type="match status" value="2"/>
</dbReference>
<dbReference type="CDD" id="cd00568">
    <property type="entry name" value="TPP_enzymes"/>
    <property type="match status" value="1"/>
</dbReference>
<evidence type="ECO:0000256" key="1">
    <source>
        <dbReference type="ARBA" id="ARBA00001946"/>
    </source>
</evidence>
<evidence type="ECO:0000313" key="11">
    <source>
        <dbReference type="Proteomes" id="UP001469365"/>
    </source>
</evidence>
<dbReference type="Gene3D" id="3.40.50.1220">
    <property type="entry name" value="TPP-binding domain"/>
    <property type="match status" value="1"/>
</dbReference>
<dbReference type="EMBL" id="JBBPCC010000004">
    <property type="protein sequence ID" value="MEK8128035.1"/>
    <property type="molecule type" value="Genomic_DNA"/>
</dbReference>
<dbReference type="PROSITE" id="PS00187">
    <property type="entry name" value="TPP_ENZYMES"/>
    <property type="match status" value="1"/>
</dbReference>
<feature type="domain" description="Thiamine pyrophosphate enzyme TPP-binding" evidence="8">
    <location>
        <begin position="394"/>
        <end position="538"/>
    </location>
</feature>
<dbReference type="InterPro" id="IPR045229">
    <property type="entry name" value="TPP_enz"/>
</dbReference>
<organism evidence="10 11">
    <name type="scientific">Paenibacillus filicis</name>
    <dbReference type="NCBI Taxonomy" id="669464"/>
    <lineage>
        <taxon>Bacteria</taxon>
        <taxon>Bacillati</taxon>
        <taxon>Bacillota</taxon>
        <taxon>Bacilli</taxon>
        <taxon>Bacillales</taxon>
        <taxon>Paenibacillaceae</taxon>
        <taxon>Paenibacillus</taxon>
    </lineage>
</organism>
<sequence length="553" mass="59272">METVVQSLVRHFREWGVRHVFSIPGKAIVPLMLEVGNQGVQYVLSRHECGAGYSAAGYALLSQGLGVAIGTSGPGGTNMLTAAGQAKAYHLPVLFITGHASMKDNGKPLGQDSTFFATDLVRMFEPVTLFSARVERGDQFPVYLQHAVEQAVQGVRGPVHLSIPQDVLTEATPSFQLELPSDKPLMMSTRLREALDLLATARRPLLFLGKGVHISRAYDAVQRLAETWGIPVITTPGGKGAFRSTHPLHIGPLGLGGITEAKDYLESGIDVLVVIGTKLSDMSIPFMNDRMVPKHILQFDVDGTFIGKTFPSPTLFVQGDARLNLEALLAEAERLIPAQESAYSLAAAALEAPAPESDTSTTPKVSVGLLTAEQVMQSLGDLLPQDAVVFGDDGSHSYHAIRHLQIGQAGFFRFDDVFAAMGHAIGYSVGAQLAAPDRRIVCLTGDGCMFMHGSEVSTAVNNGAHVLFIVLNNGKLDMVNKGMQNATGRTDGTVYEVPLDAAMYARSMGARVYSADNQLQFEAVLKEALLLKETIVIEACVDPDEIPPTLARG</sequence>
<dbReference type="Gene3D" id="3.40.50.970">
    <property type="match status" value="2"/>
</dbReference>
<dbReference type="InterPro" id="IPR029035">
    <property type="entry name" value="DHS-like_NAD/FAD-binding_dom"/>
</dbReference>
<comment type="caution">
    <text evidence="10">The sequence shown here is derived from an EMBL/GenBank/DDBJ whole genome shotgun (WGS) entry which is preliminary data.</text>
</comment>
<dbReference type="RefSeq" id="WP_341415095.1">
    <property type="nucleotide sequence ID" value="NZ_JBBPCC010000004.1"/>
</dbReference>
<gene>
    <name evidence="10" type="ORF">WMW72_08990</name>
</gene>
<evidence type="ECO:0000256" key="6">
    <source>
        <dbReference type="RuleBase" id="RU362132"/>
    </source>
</evidence>
<reference evidence="10 11" key="1">
    <citation type="submission" date="2024-04" db="EMBL/GenBank/DDBJ databases">
        <title>draft genome sequnece of Paenibacillus filicis.</title>
        <authorList>
            <person name="Kim D.-U."/>
        </authorList>
    </citation>
    <scope>NUCLEOTIDE SEQUENCE [LARGE SCALE GENOMIC DNA]</scope>
    <source>
        <strain evidence="10 11">KACC14197</strain>
    </source>
</reference>
<feature type="domain" description="Thiamine pyrophosphate enzyme central" evidence="7">
    <location>
        <begin position="191"/>
        <end position="328"/>
    </location>
</feature>
<keyword evidence="11" id="KW-1185">Reference proteome</keyword>
<dbReference type="Proteomes" id="UP001469365">
    <property type="component" value="Unassembled WGS sequence"/>
</dbReference>
<dbReference type="InterPro" id="IPR029061">
    <property type="entry name" value="THDP-binding"/>
</dbReference>
<dbReference type="Pfam" id="PF02776">
    <property type="entry name" value="TPP_enzyme_N"/>
    <property type="match status" value="1"/>
</dbReference>
<feature type="domain" description="Thiamine pyrophosphate enzyme N-terminal TPP-binding" evidence="9">
    <location>
        <begin position="3"/>
        <end position="106"/>
    </location>
</feature>
<evidence type="ECO:0000256" key="5">
    <source>
        <dbReference type="ARBA" id="ARBA00023052"/>
    </source>
</evidence>
<evidence type="ECO:0000259" key="7">
    <source>
        <dbReference type="Pfam" id="PF00205"/>
    </source>
</evidence>
<evidence type="ECO:0000313" key="10">
    <source>
        <dbReference type="EMBL" id="MEK8128035.1"/>
    </source>
</evidence>
<evidence type="ECO:0000259" key="9">
    <source>
        <dbReference type="Pfam" id="PF02776"/>
    </source>
</evidence>
<comment type="cofactor">
    <cofactor evidence="1">
        <name>Mg(2+)</name>
        <dbReference type="ChEBI" id="CHEBI:18420"/>
    </cofactor>
</comment>
<evidence type="ECO:0000256" key="4">
    <source>
        <dbReference type="ARBA" id="ARBA00022723"/>
    </source>
</evidence>
<keyword evidence="4" id="KW-0479">Metal-binding</keyword>
<dbReference type="InterPro" id="IPR012001">
    <property type="entry name" value="Thiamin_PyroP_enz_TPP-bd_dom"/>
</dbReference>
<dbReference type="Pfam" id="PF00205">
    <property type="entry name" value="TPP_enzyme_M"/>
    <property type="match status" value="1"/>
</dbReference>
<dbReference type="InterPro" id="IPR012000">
    <property type="entry name" value="Thiamin_PyroP_enz_cen_dom"/>
</dbReference>
<protein>
    <submittedName>
        <fullName evidence="10">Thiamine pyrophosphate-binding protein</fullName>
    </submittedName>
</protein>
<dbReference type="PANTHER" id="PTHR18968:SF166">
    <property type="entry name" value="2-HYDROXYACYL-COA LYASE 2"/>
    <property type="match status" value="1"/>
</dbReference>
<evidence type="ECO:0000256" key="3">
    <source>
        <dbReference type="ARBA" id="ARBA00007812"/>
    </source>
</evidence>
<dbReference type="Pfam" id="PF02775">
    <property type="entry name" value="TPP_enzyme_C"/>
    <property type="match status" value="1"/>
</dbReference>
<accession>A0ABU9DGQ2</accession>
<evidence type="ECO:0000256" key="2">
    <source>
        <dbReference type="ARBA" id="ARBA00001964"/>
    </source>
</evidence>
<dbReference type="SUPFAM" id="SSF52467">
    <property type="entry name" value="DHS-like NAD/FAD-binding domain"/>
    <property type="match status" value="1"/>
</dbReference>
<dbReference type="CDD" id="cd07035">
    <property type="entry name" value="TPP_PYR_POX_like"/>
    <property type="match status" value="1"/>
</dbReference>
<comment type="similarity">
    <text evidence="3 6">Belongs to the TPP enzyme family.</text>
</comment>
<keyword evidence="5 6" id="KW-0786">Thiamine pyrophosphate</keyword>
<name>A0ABU9DGQ2_9BACL</name>
<dbReference type="InterPro" id="IPR000399">
    <property type="entry name" value="TPP-bd_CS"/>
</dbReference>
<dbReference type="InterPro" id="IPR011766">
    <property type="entry name" value="TPP_enzyme_TPP-bd"/>
</dbReference>